<evidence type="ECO:0000313" key="2">
    <source>
        <dbReference type="Proteomes" id="UP001418222"/>
    </source>
</evidence>
<dbReference type="AlphaFoldDB" id="A0AAP0GF64"/>
<comment type="caution">
    <text evidence="1">The sequence shown here is derived from an EMBL/GenBank/DDBJ whole genome shotgun (WGS) entry which is preliminary data.</text>
</comment>
<accession>A0AAP0GF64</accession>
<dbReference type="Proteomes" id="UP001418222">
    <property type="component" value="Unassembled WGS sequence"/>
</dbReference>
<gene>
    <name evidence="1" type="ORF">KSP39_PZI000421</name>
</gene>
<evidence type="ECO:0000313" key="1">
    <source>
        <dbReference type="EMBL" id="KAK8956970.1"/>
    </source>
</evidence>
<dbReference type="EMBL" id="JBBWWQ010000001">
    <property type="protein sequence ID" value="KAK8956970.1"/>
    <property type="molecule type" value="Genomic_DNA"/>
</dbReference>
<sequence>MLDCFLVGCTLAKVKVVHKHNCSLRTLTLVKVIRKQGCSQLCSKSTTGAGWDCAGLGPGRSGSCFLPTGLGARENNAQAYLVYAYKRLSFLWWGPRFHEAKKPRVSSPSPRSRGLQNWLRSPPFAANRRKYPQERLYSMLLQSCHIYLLHLQQLMHYSCLPVSIL</sequence>
<reference evidence="1 2" key="1">
    <citation type="journal article" date="2022" name="Nat. Plants">
        <title>Genomes of leafy and leafless Platanthera orchids illuminate the evolution of mycoheterotrophy.</title>
        <authorList>
            <person name="Li M.H."/>
            <person name="Liu K.W."/>
            <person name="Li Z."/>
            <person name="Lu H.C."/>
            <person name="Ye Q.L."/>
            <person name="Zhang D."/>
            <person name="Wang J.Y."/>
            <person name="Li Y.F."/>
            <person name="Zhong Z.M."/>
            <person name="Liu X."/>
            <person name="Yu X."/>
            <person name="Liu D.K."/>
            <person name="Tu X.D."/>
            <person name="Liu B."/>
            <person name="Hao Y."/>
            <person name="Liao X.Y."/>
            <person name="Jiang Y.T."/>
            <person name="Sun W.H."/>
            <person name="Chen J."/>
            <person name="Chen Y.Q."/>
            <person name="Ai Y."/>
            <person name="Zhai J.W."/>
            <person name="Wu S.S."/>
            <person name="Zhou Z."/>
            <person name="Hsiao Y.Y."/>
            <person name="Wu W.L."/>
            <person name="Chen Y.Y."/>
            <person name="Lin Y.F."/>
            <person name="Hsu J.L."/>
            <person name="Li C.Y."/>
            <person name="Wang Z.W."/>
            <person name="Zhao X."/>
            <person name="Zhong W.Y."/>
            <person name="Ma X.K."/>
            <person name="Ma L."/>
            <person name="Huang J."/>
            <person name="Chen G.Z."/>
            <person name="Huang M.Z."/>
            <person name="Huang L."/>
            <person name="Peng D.H."/>
            <person name="Luo Y.B."/>
            <person name="Zou S.Q."/>
            <person name="Chen S.P."/>
            <person name="Lan S."/>
            <person name="Tsai W.C."/>
            <person name="Van de Peer Y."/>
            <person name="Liu Z.J."/>
        </authorList>
    </citation>
    <scope>NUCLEOTIDE SEQUENCE [LARGE SCALE GENOMIC DNA]</scope>
    <source>
        <strain evidence="1">Lor287</strain>
    </source>
</reference>
<organism evidence="1 2">
    <name type="scientific">Platanthera zijinensis</name>
    <dbReference type="NCBI Taxonomy" id="2320716"/>
    <lineage>
        <taxon>Eukaryota</taxon>
        <taxon>Viridiplantae</taxon>
        <taxon>Streptophyta</taxon>
        <taxon>Embryophyta</taxon>
        <taxon>Tracheophyta</taxon>
        <taxon>Spermatophyta</taxon>
        <taxon>Magnoliopsida</taxon>
        <taxon>Liliopsida</taxon>
        <taxon>Asparagales</taxon>
        <taxon>Orchidaceae</taxon>
        <taxon>Orchidoideae</taxon>
        <taxon>Orchideae</taxon>
        <taxon>Orchidinae</taxon>
        <taxon>Platanthera</taxon>
    </lineage>
</organism>
<protein>
    <submittedName>
        <fullName evidence="1">Uncharacterized protein</fullName>
    </submittedName>
</protein>
<name>A0AAP0GF64_9ASPA</name>
<proteinExistence type="predicted"/>
<keyword evidence="2" id="KW-1185">Reference proteome</keyword>